<dbReference type="InterPro" id="IPR007235">
    <property type="entry name" value="Glyco_trans_28_C"/>
</dbReference>
<comment type="caution">
    <text evidence="2">The sequence shown here is derived from an EMBL/GenBank/DDBJ whole genome shotgun (WGS) entry which is preliminary data.</text>
</comment>
<dbReference type="Proteomes" id="UP001261871">
    <property type="component" value="Unassembled WGS sequence"/>
</dbReference>
<evidence type="ECO:0000313" key="2">
    <source>
        <dbReference type="EMBL" id="MDR6845423.1"/>
    </source>
</evidence>
<name>A0ABU1S320_9FLAO</name>
<dbReference type="Gene3D" id="3.40.50.2000">
    <property type="entry name" value="Glycogen Phosphorylase B"/>
    <property type="match status" value="1"/>
</dbReference>
<feature type="domain" description="Glycosyl transferase family 28 C-terminal" evidence="1">
    <location>
        <begin position="229"/>
        <end position="330"/>
    </location>
</feature>
<dbReference type="RefSeq" id="WP_310006704.1">
    <property type="nucleotide sequence ID" value="NZ_JAVDTX010000004.1"/>
</dbReference>
<proteinExistence type="predicted"/>
<accession>A0ABU1S320</accession>
<dbReference type="SUPFAM" id="SSF53756">
    <property type="entry name" value="UDP-Glycosyltransferase/glycogen phosphorylase"/>
    <property type="match status" value="1"/>
</dbReference>
<evidence type="ECO:0000313" key="3">
    <source>
        <dbReference type="Proteomes" id="UP001261871"/>
    </source>
</evidence>
<reference evidence="2 3" key="1">
    <citation type="submission" date="2023-07" db="EMBL/GenBank/DDBJ databases">
        <title>Sorghum-associated microbial communities from plants grown in Nebraska, USA.</title>
        <authorList>
            <person name="Schachtman D."/>
        </authorList>
    </citation>
    <scope>NUCLEOTIDE SEQUENCE [LARGE SCALE GENOMIC DNA]</scope>
    <source>
        <strain evidence="2 3">BE124</strain>
    </source>
</reference>
<dbReference type="Pfam" id="PF04101">
    <property type="entry name" value="Glyco_tran_28_C"/>
    <property type="match status" value="1"/>
</dbReference>
<gene>
    <name evidence="2" type="ORF">J2W95_002130</name>
</gene>
<dbReference type="EMBL" id="JAVDTX010000004">
    <property type="protein sequence ID" value="MDR6845423.1"/>
    <property type="molecule type" value="Genomic_DNA"/>
</dbReference>
<organism evidence="2 3">
    <name type="scientific">Flavobacterium granuli</name>
    <dbReference type="NCBI Taxonomy" id="280093"/>
    <lineage>
        <taxon>Bacteria</taxon>
        <taxon>Pseudomonadati</taxon>
        <taxon>Bacteroidota</taxon>
        <taxon>Flavobacteriia</taxon>
        <taxon>Flavobacteriales</taxon>
        <taxon>Flavobacteriaceae</taxon>
        <taxon>Flavobacterium</taxon>
    </lineage>
</organism>
<keyword evidence="3" id="KW-1185">Reference proteome</keyword>
<protein>
    <submittedName>
        <fullName evidence="2">Uncharacterized protein (TIGR00661 family)</fullName>
    </submittedName>
</protein>
<evidence type="ECO:0000259" key="1">
    <source>
        <dbReference type="Pfam" id="PF04101"/>
    </source>
</evidence>
<sequence>MNLDSENKTILITPLNWGLGHATRCIPIIKALQENNFTPIIASDGIALELLRKEFPYLKTLELPSYQIEYAKNGKNFKWKLIKSLPKMIEAIREEKRIVKKWIQKYKINGIISDNRLGVISHKIPSVFITHQLNVMTGNTTWITSKLHQNIIKKYNACWVPDVNGKLNLTGKLGHLESNSLNLRYLGPLSRMHKMALPIQYDLMIILSGPEPQRGLLEAHLTEEVKRFDGKVVFVKGIIEAEQKKEQIGNVTYYNFMKTRQLEQTFNESEKVLCRSGYTTIMDLVKLNKKAFFIPTPGQYEQIYLAEKLQKEGLVPYATQDSFRIENLSQIEQFKGLPQLDSTPNWEELFKVFSNKKKYLSFV</sequence>